<keyword evidence="1" id="KW-1133">Transmembrane helix</keyword>
<keyword evidence="3" id="KW-1185">Reference proteome</keyword>
<keyword evidence="1" id="KW-0812">Transmembrane</keyword>
<reference evidence="2" key="1">
    <citation type="submission" date="2021-12" db="EMBL/GenBank/DDBJ databases">
        <authorList>
            <person name="Martin H S."/>
        </authorList>
    </citation>
    <scope>NUCLEOTIDE SEQUENCE</scope>
</reference>
<organism evidence="2 3">
    <name type="scientific">Brenthis ino</name>
    <name type="common">lesser marbled fritillary</name>
    <dbReference type="NCBI Taxonomy" id="405034"/>
    <lineage>
        <taxon>Eukaryota</taxon>
        <taxon>Metazoa</taxon>
        <taxon>Ecdysozoa</taxon>
        <taxon>Arthropoda</taxon>
        <taxon>Hexapoda</taxon>
        <taxon>Insecta</taxon>
        <taxon>Pterygota</taxon>
        <taxon>Neoptera</taxon>
        <taxon>Endopterygota</taxon>
        <taxon>Lepidoptera</taxon>
        <taxon>Glossata</taxon>
        <taxon>Ditrysia</taxon>
        <taxon>Papilionoidea</taxon>
        <taxon>Nymphalidae</taxon>
        <taxon>Heliconiinae</taxon>
        <taxon>Argynnini</taxon>
        <taxon>Brenthis</taxon>
    </lineage>
</organism>
<proteinExistence type="predicted"/>
<keyword evidence="1" id="KW-0472">Membrane</keyword>
<feature type="non-terminal residue" evidence="2">
    <location>
        <position position="588"/>
    </location>
</feature>
<evidence type="ECO:0000256" key="1">
    <source>
        <dbReference type="SAM" id="Phobius"/>
    </source>
</evidence>
<gene>
    <name evidence="2" type="ORF">BINO364_LOCUS15873</name>
</gene>
<evidence type="ECO:0008006" key="4">
    <source>
        <dbReference type="Google" id="ProtNLM"/>
    </source>
</evidence>
<name>A0A8J9VFT9_9NEOP</name>
<feature type="transmembrane region" description="Helical" evidence="1">
    <location>
        <begin position="548"/>
        <end position="573"/>
    </location>
</feature>
<dbReference type="AlphaFoldDB" id="A0A8J9VFT9"/>
<evidence type="ECO:0000313" key="3">
    <source>
        <dbReference type="Proteomes" id="UP000838878"/>
    </source>
</evidence>
<sequence>MRYNKSTGLNIDVKLKKVVYNNDIIDKIIEERRIQLMKQISPKNVDPIYSEIIYNRSAEYNRVNDMLKQSEDRVRFLQDLENNKKYRSIKKTTSVSKALVTGIALTTMAPNDTYGCDQMLYLKSNGRICYSDKCYDLSTYSLSLADGETACFNDLNNEKLSIKLDSIYNIARFSSLYDTSSYDIINEMHWNCLGSGKCWWGEECGNGYKLNILERNTKEPHGYGCHMTSVSCVGSMCTHGTSCVWYRWQINPKGPKIPVYSLVSEIWEVSITIRYKDVVRHIVLNTNNPKYDMNNILSEIMDHMPFYISGVSYEKQHLRESLISINGTYFNVDSSPHNMPQRGMIGDIQIDKHNDKILYYDNNLDCSVDSCKVKCITNEPAINRLTDSSPYKVDSSNIQHLQMYNKGWINYKYRSSGHGTISFGNVELKELIVEKPHCEISVGISYACEACLEQPRATLVSKNLKNEGMMEFESNCTWDRSSVSCNNEMYDIVQVSKNKYCNIYIPLINQSIDITFEYEYRGLLTDMKTIRAETSTDIINELMGNQSFITTLLTSLSGFMLFTGIATVGIKVLRLGVLAIGKKEVQNA</sequence>
<dbReference type="EMBL" id="OV170229">
    <property type="protein sequence ID" value="CAH0730952.1"/>
    <property type="molecule type" value="Genomic_DNA"/>
</dbReference>
<protein>
    <recommendedName>
        <fullName evidence="4">Glycoprotein</fullName>
    </recommendedName>
</protein>
<dbReference type="OrthoDB" id="7320873at2759"/>
<dbReference type="Proteomes" id="UP000838878">
    <property type="component" value="Chromosome 9"/>
</dbReference>
<accession>A0A8J9VFT9</accession>
<evidence type="ECO:0000313" key="2">
    <source>
        <dbReference type="EMBL" id="CAH0730952.1"/>
    </source>
</evidence>